<dbReference type="PANTHER" id="PTHR13430">
    <property type="match status" value="1"/>
</dbReference>
<dbReference type="InterPro" id="IPR040182">
    <property type="entry name" value="ATG13"/>
</dbReference>
<protein>
    <submittedName>
        <fullName evidence="5">Autophagy-related protein 13-like protein</fullName>
    </submittedName>
</protein>
<dbReference type="GO" id="GO:0034727">
    <property type="term" value="P:piecemeal microautophagy of the nucleus"/>
    <property type="evidence" value="ECO:0007669"/>
    <property type="project" value="TreeGrafter"/>
</dbReference>
<organism evidence="5 6">
    <name type="scientific">Stegodyphus mimosarum</name>
    <name type="common">African social velvet spider</name>
    <dbReference type="NCBI Taxonomy" id="407821"/>
    <lineage>
        <taxon>Eukaryota</taxon>
        <taxon>Metazoa</taxon>
        <taxon>Ecdysozoa</taxon>
        <taxon>Arthropoda</taxon>
        <taxon>Chelicerata</taxon>
        <taxon>Arachnida</taxon>
        <taxon>Araneae</taxon>
        <taxon>Araneomorphae</taxon>
        <taxon>Entelegynae</taxon>
        <taxon>Eresoidea</taxon>
        <taxon>Eresidae</taxon>
        <taxon>Stegodyphus</taxon>
    </lineage>
</organism>
<keyword evidence="3" id="KW-0072">Autophagy</keyword>
<sequence>MTTEVLQKISVQDREKLEKYLKAFISKVPQAIVQSRCGEKYKHCTRKSSDRDVFEINIEDDPEIQEKIKVACCNINPLKEFSLCVDILLKTADGDVLMLESWCLRMIYSLQYWDPRYKVYAESEIVFSNLMVLLKSVIAITRAVPAYKLSLRQSAETYVMLYRIYPGEPVENQLGENPNINQIGEVFTPIGIITVNVTYRSKSEMTITPQKSEKEKFFVVNNDYFNFDGNVRKSNLTMKTAKRHFEQNSFPYVGAFAPCSSLPDVTFPELASLEKSFLNSSRGNLNNSENNSEANTDVKEDSLNTSKDSWCIPTNEWNPSERTYENLSCSDVDCNDFVLLDMRPSFANCNDNDLGVFFEECQSAPPLSSFTHQP</sequence>
<evidence type="ECO:0000256" key="2">
    <source>
        <dbReference type="ARBA" id="ARBA00007341"/>
    </source>
</evidence>
<evidence type="ECO:0000256" key="1">
    <source>
        <dbReference type="ARBA" id="ARBA00004329"/>
    </source>
</evidence>
<feature type="region of interest" description="Disordered" evidence="4">
    <location>
        <begin position="281"/>
        <end position="303"/>
    </location>
</feature>
<dbReference type="AlphaFoldDB" id="A0A087TLQ2"/>
<accession>A0A087TLQ2</accession>
<gene>
    <name evidence="5" type="ORF">X975_13001</name>
</gene>
<dbReference type="GO" id="GO:0034497">
    <property type="term" value="P:protein localization to phagophore assembly site"/>
    <property type="evidence" value="ECO:0007669"/>
    <property type="project" value="TreeGrafter"/>
</dbReference>
<dbReference type="GO" id="GO:0000407">
    <property type="term" value="C:phagophore assembly site"/>
    <property type="evidence" value="ECO:0007669"/>
    <property type="project" value="UniProtKB-SubCell"/>
</dbReference>
<dbReference type="Gene3D" id="3.30.900.10">
    <property type="entry name" value="HORMA domain"/>
    <property type="match status" value="1"/>
</dbReference>
<feature type="compositionally biased region" description="Low complexity" evidence="4">
    <location>
        <begin position="281"/>
        <end position="295"/>
    </location>
</feature>
<dbReference type="InterPro" id="IPR036570">
    <property type="entry name" value="HORMA_dom_sf"/>
</dbReference>
<dbReference type="OrthoDB" id="70161at2759"/>
<evidence type="ECO:0000313" key="5">
    <source>
        <dbReference type="EMBL" id="KFM66041.1"/>
    </source>
</evidence>
<comment type="subcellular location">
    <subcellularLocation>
        <location evidence="1">Preautophagosomal structure</location>
    </subcellularLocation>
</comment>
<evidence type="ECO:0000313" key="6">
    <source>
        <dbReference type="Proteomes" id="UP000054359"/>
    </source>
</evidence>
<proteinExistence type="inferred from homology"/>
<dbReference type="OMA" id="AIVQSRC"/>
<dbReference type="GO" id="GO:0000423">
    <property type="term" value="P:mitophagy"/>
    <property type="evidence" value="ECO:0007669"/>
    <property type="project" value="TreeGrafter"/>
</dbReference>
<evidence type="ECO:0000256" key="3">
    <source>
        <dbReference type="ARBA" id="ARBA00023006"/>
    </source>
</evidence>
<reference evidence="5 6" key="1">
    <citation type="submission" date="2013-11" db="EMBL/GenBank/DDBJ databases">
        <title>Genome sequencing of Stegodyphus mimosarum.</title>
        <authorList>
            <person name="Bechsgaard J."/>
        </authorList>
    </citation>
    <scope>NUCLEOTIDE SEQUENCE [LARGE SCALE GENOMIC DNA]</scope>
</reference>
<keyword evidence="6" id="KW-1185">Reference proteome</keyword>
<dbReference type="EMBL" id="KK115786">
    <property type="protein sequence ID" value="KFM66041.1"/>
    <property type="molecule type" value="Genomic_DNA"/>
</dbReference>
<name>A0A087TLQ2_STEMI</name>
<comment type="similarity">
    <text evidence="2">Belongs to the ATG13 family. Metazoan subfamily.</text>
</comment>
<dbReference type="Proteomes" id="UP000054359">
    <property type="component" value="Unassembled WGS sequence"/>
</dbReference>
<dbReference type="PANTHER" id="PTHR13430:SF4">
    <property type="entry name" value="AUTOPHAGY-RELATED PROTEIN 13"/>
    <property type="match status" value="1"/>
</dbReference>
<dbReference type="GO" id="GO:0005829">
    <property type="term" value="C:cytosol"/>
    <property type="evidence" value="ECO:0007669"/>
    <property type="project" value="TreeGrafter"/>
</dbReference>
<dbReference type="STRING" id="407821.A0A087TLQ2"/>
<dbReference type="GO" id="GO:1990316">
    <property type="term" value="C:Atg1/ULK1 kinase complex"/>
    <property type="evidence" value="ECO:0007669"/>
    <property type="project" value="TreeGrafter"/>
</dbReference>
<evidence type="ECO:0000256" key="4">
    <source>
        <dbReference type="SAM" id="MobiDB-lite"/>
    </source>
</evidence>
<feature type="non-terminal residue" evidence="5">
    <location>
        <position position="374"/>
    </location>
</feature>